<evidence type="ECO:0000313" key="7">
    <source>
        <dbReference type="Proteomes" id="UP000585474"/>
    </source>
</evidence>
<feature type="region of interest" description="Disordered" evidence="4">
    <location>
        <begin position="63"/>
        <end position="94"/>
    </location>
</feature>
<reference evidence="7" key="1">
    <citation type="submission" date="2019-07" db="EMBL/GenBank/DDBJ databases">
        <title>De Novo Assembly of kiwifruit Actinidia rufa.</title>
        <authorList>
            <person name="Sugita-Konishi S."/>
            <person name="Sato K."/>
            <person name="Mori E."/>
            <person name="Abe Y."/>
            <person name="Kisaki G."/>
            <person name="Hamano K."/>
            <person name="Suezawa K."/>
            <person name="Otani M."/>
            <person name="Fukuda T."/>
            <person name="Manabe T."/>
            <person name="Gomi K."/>
            <person name="Tabuchi M."/>
            <person name="Akimitsu K."/>
            <person name="Kataoka I."/>
        </authorList>
    </citation>
    <scope>NUCLEOTIDE SEQUENCE [LARGE SCALE GENOMIC DNA]</scope>
    <source>
        <strain evidence="7">cv. Fuchu</strain>
    </source>
</reference>
<dbReference type="Proteomes" id="UP000585474">
    <property type="component" value="Unassembled WGS sequence"/>
</dbReference>
<accession>A0A7J0E030</accession>
<evidence type="ECO:0000256" key="4">
    <source>
        <dbReference type="SAM" id="MobiDB-lite"/>
    </source>
</evidence>
<keyword evidence="3" id="KW-0804">Transcription</keyword>
<evidence type="ECO:0000259" key="5">
    <source>
        <dbReference type="Pfam" id="PF00808"/>
    </source>
</evidence>
<gene>
    <name evidence="6" type="ORF">Acr_00g0097310</name>
</gene>
<keyword evidence="2" id="KW-0805">Transcription regulation</keyword>
<feature type="compositionally biased region" description="Low complexity" evidence="4">
    <location>
        <begin position="66"/>
        <end position="92"/>
    </location>
</feature>
<protein>
    <submittedName>
        <fullName evidence="6">Nuclear factor Y, subunit B6</fullName>
    </submittedName>
</protein>
<dbReference type="PANTHER" id="PTHR11064:SF196">
    <property type="entry name" value="NUCLEAR TRANSCRIPTION FACTOR Y SUBUNIT B-6"/>
    <property type="match status" value="1"/>
</dbReference>
<dbReference type="InterPro" id="IPR003958">
    <property type="entry name" value="CBFA_NFYB_domain"/>
</dbReference>
<dbReference type="PANTHER" id="PTHR11064">
    <property type="entry name" value="CCAAT-BINDING TRANSCRIPTION FACTOR-RELATED"/>
    <property type="match status" value="1"/>
</dbReference>
<evidence type="ECO:0000256" key="1">
    <source>
        <dbReference type="ARBA" id="ARBA00009053"/>
    </source>
</evidence>
<dbReference type="GO" id="GO:0046982">
    <property type="term" value="F:protein heterodimerization activity"/>
    <property type="evidence" value="ECO:0007669"/>
    <property type="project" value="InterPro"/>
</dbReference>
<dbReference type="GO" id="GO:0016602">
    <property type="term" value="C:CCAAT-binding factor complex"/>
    <property type="evidence" value="ECO:0007669"/>
    <property type="project" value="InterPro"/>
</dbReference>
<name>A0A7J0E030_9ERIC</name>
<evidence type="ECO:0000313" key="6">
    <source>
        <dbReference type="EMBL" id="GFS45656.1"/>
    </source>
</evidence>
<comment type="caution">
    <text evidence="6">The sequence shown here is derived from an EMBL/GenBank/DDBJ whole genome shotgun (WGS) entry which is preliminary data.</text>
</comment>
<sequence>MNMRLPDQINNPSSNHSATDHDNECTMREQDRFMPIANVIRIMRKILPPHAKISDDSKEIIQECVSPSSSASSRGRPTSSRGRPTTSASSPTLYLSRYREFEGDRGSIRGEPFVKRPVEFAPVFQLGGHHNVFFGSAMGGFFLKDMPNEGSSQAVVAGIEPYFSV</sequence>
<feature type="compositionally biased region" description="Polar residues" evidence="4">
    <location>
        <begin position="8"/>
        <end position="17"/>
    </location>
</feature>
<dbReference type="OrthoDB" id="386949at2759"/>
<evidence type="ECO:0000256" key="3">
    <source>
        <dbReference type="ARBA" id="ARBA00023163"/>
    </source>
</evidence>
<organism evidence="6 7">
    <name type="scientific">Actinidia rufa</name>
    <dbReference type="NCBI Taxonomy" id="165716"/>
    <lineage>
        <taxon>Eukaryota</taxon>
        <taxon>Viridiplantae</taxon>
        <taxon>Streptophyta</taxon>
        <taxon>Embryophyta</taxon>
        <taxon>Tracheophyta</taxon>
        <taxon>Spermatophyta</taxon>
        <taxon>Magnoliopsida</taxon>
        <taxon>eudicotyledons</taxon>
        <taxon>Gunneridae</taxon>
        <taxon>Pentapetalae</taxon>
        <taxon>asterids</taxon>
        <taxon>Ericales</taxon>
        <taxon>Actinidiaceae</taxon>
        <taxon>Actinidia</taxon>
    </lineage>
</organism>
<dbReference type="GO" id="GO:0000978">
    <property type="term" value="F:RNA polymerase II cis-regulatory region sequence-specific DNA binding"/>
    <property type="evidence" value="ECO:0007669"/>
    <property type="project" value="TreeGrafter"/>
</dbReference>
<dbReference type="GO" id="GO:0001228">
    <property type="term" value="F:DNA-binding transcription activator activity, RNA polymerase II-specific"/>
    <property type="evidence" value="ECO:0007669"/>
    <property type="project" value="InterPro"/>
</dbReference>
<feature type="region of interest" description="Disordered" evidence="4">
    <location>
        <begin position="1"/>
        <end position="23"/>
    </location>
</feature>
<dbReference type="SUPFAM" id="SSF47113">
    <property type="entry name" value="Histone-fold"/>
    <property type="match status" value="1"/>
</dbReference>
<dbReference type="AlphaFoldDB" id="A0A7J0E030"/>
<feature type="domain" description="Transcription factor CBF/NF-Y/archaeal histone" evidence="5">
    <location>
        <begin position="33"/>
        <end position="66"/>
    </location>
</feature>
<dbReference type="InterPro" id="IPR009072">
    <property type="entry name" value="Histone-fold"/>
</dbReference>
<evidence type="ECO:0000256" key="2">
    <source>
        <dbReference type="ARBA" id="ARBA00023015"/>
    </source>
</evidence>
<dbReference type="Gene3D" id="1.10.20.10">
    <property type="entry name" value="Histone, subunit A"/>
    <property type="match status" value="1"/>
</dbReference>
<comment type="similarity">
    <text evidence="1">Belongs to the NFYB/HAP3 subunit family.</text>
</comment>
<proteinExistence type="inferred from homology"/>
<dbReference type="Pfam" id="PF00808">
    <property type="entry name" value="CBFD_NFYB_HMF"/>
    <property type="match status" value="1"/>
</dbReference>
<dbReference type="EMBL" id="BJWL01000454">
    <property type="protein sequence ID" value="GFS45656.1"/>
    <property type="molecule type" value="Genomic_DNA"/>
</dbReference>
<keyword evidence="7" id="KW-1185">Reference proteome</keyword>
<dbReference type="InterPro" id="IPR027113">
    <property type="entry name" value="Transc_fact_NFYB/HAP3"/>
</dbReference>